<evidence type="ECO:0000313" key="3">
    <source>
        <dbReference type="Proteomes" id="UP001044222"/>
    </source>
</evidence>
<keyword evidence="3" id="KW-1185">Reference proteome</keyword>
<dbReference type="AlphaFoldDB" id="A0A9D3M9M7"/>
<protein>
    <submittedName>
        <fullName evidence="2">Uncharacterized protein</fullName>
    </submittedName>
</protein>
<sequence length="91" mass="9718">MRTCSMSQTVKNEKERASSTDSASSRPLKPALRKGSRSESAPSETATPEPGAATPRRRKGSPSEPVRRKAKKGGENGKTYTPLLNAVFGQS</sequence>
<feature type="compositionally biased region" description="Polar residues" evidence="1">
    <location>
        <begin position="1"/>
        <end position="10"/>
    </location>
</feature>
<evidence type="ECO:0000256" key="1">
    <source>
        <dbReference type="SAM" id="MobiDB-lite"/>
    </source>
</evidence>
<name>A0A9D3M9M7_ANGAN</name>
<organism evidence="2 3">
    <name type="scientific">Anguilla anguilla</name>
    <name type="common">European freshwater eel</name>
    <name type="synonym">Muraena anguilla</name>
    <dbReference type="NCBI Taxonomy" id="7936"/>
    <lineage>
        <taxon>Eukaryota</taxon>
        <taxon>Metazoa</taxon>
        <taxon>Chordata</taxon>
        <taxon>Craniata</taxon>
        <taxon>Vertebrata</taxon>
        <taxon>Euteleostomi</taxon>
        <taxon>Actinopterygii</taxon>
        <taxon>Neopterygii</taxon>
        <taxon>Teleostei</taxon>
        <taxon>Anguilliformes</taxon>
        <taxon>Anguillidae</taxon>
        <taxon>Anguilla</taxon>
    </lineage>
</organism>
<feature type="region of interest" description="Disordered" evidence="1">
    <location>
        <begin position="1"/>
        <end position="91"/>
    </location>
</feature>
<reference evidence="2" key="1">
    <citation type="submission" date="2021-01" db="EMBL/GenBank/DDBJ databases">
        <title>A chromosome-scale assembly of European eel, Anguilla anguilla.</title>
        <authorList>
            <person name="Henkel C."/>
            <person name="Jong-Raadsen S.A."/>
            <person name="Dufour S."/>
            <person name="Weltzien F.-A."/>
            <person name="Palstra A.P."/>
            <person name="Pelster B."/>
            <person name="Spaink H.P."/>
            <person name="Van Den Thillart G.E."/>
            <person name="Jansen H."/>
            <person name="Zahm M."/>
            <person name="Klopp C."/>
            <person name="Cedric C."/>
            <person name="Louis A."/>
            <person name="Berthelot C."/>
            <person name="Parey E."/>
            <person name="Roest Crollius H."/>
            <person name="Montfort J."/>
            <person name="Robinson-Rechavi M."/>
            <person name="Bucao C."/>
            <person name="Bouchez O."/>
            <person name="Gislard M."/>
            <person name="Lluch J."/>
            <person name="Milhes M."/>
            <person name="Lampietro C."/>
            <person name="Lopez Roques C."/>
            <person name="Donnadieu C."/>
            <person name="Braasch I."/>
            <person name="Desvignes T."/>
            <person name="Postlethwait J."/>
            <person name="Bobe J."/>
            <person name="Guiguen Y."/>
            <person name="Dirks R."/>
        </authorList>
    </citation>
    <scope>NUCLEOTIDE SEQUENCE</scope>
    <source>
        <strain evidence="2">Tag_6206</strain>
        <tissue evidence="2">Liver</tissue>
    </source>
</reference>
<comment type="caution">
    <text evidence="2">The sequence shown here is derived from an EMBL/GenBank/DDBJ whole genome shotgun (WGS) entry which is preliminary data.</text>
</comment>
<evidence type="ECO:0000313" key="2">
    <source>
        <dbReference type="EMBL" id="KAG5845027.1"/>
    </source>
</evidence>
<gene>
    <name evidence="2" type="ORF">ANANG_G00134410</name>
</gene>
<dbReference type="Proteomes" id="UP001044222">
    <property type="component" value="Chromosome 7"/>
</dbReference>
<dbReference type="EMBL" id="JAFIRN010000007">
    <property type="protein sequence ID" value="KAG5845027.1"/>
    <property type="molecule type" value="Genomic_DNA"/>
</dbReference>
<accession>A0A9D3M9M7</accession>
<proteinExistence type="predicted"/>